<evidence type="ECO:0000256" key="7">
    <source>
        <dbReference type="ARBA" id="ARBA00023288"/>
    </source>
</evidence>
<dbReference type="InterPro" id="IPR039859">
    <property type="entry name" value="PFA4/ZDH16/20/ERF2-like"/>
</dbReference>
<evidence type="ECO:0000256" key="5">
    <source>
        <dbReference type="ARBA" id="ARBA00023136"/>
    </source>
</evidence>
<dbReference type="PANTHER" id="PTHR22883">
    <property type="entry name" value="ZINC FINGER DHHC DOMAIN CONTAINING PROTEIN"/>
    <property type="match status" value="1"/>
</dbReference>
<dbReference type="PANTHER" id="PTHR22883:SF23">
    <property type="entry name" value="PALMITOYLTRANSFERASE ZDHHC6"/>
    <property type="match status" value="1"/>
</dbReference>
<evidence type="ECO:0000313" key="14">
    <source>
        <dbReference type="Proteomes" id="UP000283383"/>
    </source>
</evidence>
<dbReference type="GO" id="GO:0019706">
    <property type="term" value="F:protein-cysteine S-palmitoyltransferase activity"/>
    <property type="evidence" value="ECO:0007669"/>
    <property type="project" value="UniProtKB-EC"/>
</dbReference>
<feature type="transmembrane region" description="Helical" evidence="11">
    <location>
        <begin position="20"/>
        <end position="39"/>
    </location>
</feature>
<dbReference type="Pfam" id="PF01529">
    <property type="entry name" value="DHHC"/>
    <property type="match status" value="1"/>
</dbReference>
<comment type="domain">
    <text evidence="11">The DHHC domain is required for palmitoyltransferase activity.</text>
</comment>
<reference evidence="13 14" key="1">
    <citation type="journal article" date="2018" name="BMC Genomics">
        <title>Comparative genome analyses reveal sequence features reflecting distinct modes of host-adaptation between dicot and monocot powdery mildew.</title>
        <authorList>
            <person name="Wu Y."/>
            <person name="Ma X."/>
            <person name="Pan Z."/>
            <person name="Kale S.D."/>
            <person name="Song Y."/>
            <person name="King H."/>
            <person name="Zhang Q."/>
            <person name="Presley C."/>
            <person name="Deng X."/>
            <person name="Wei C.I."/>
            <person name="Xiao S."/>
        </authorList>
    </citation>
    <scope>NUCLEOTIDE SEQUENCE [LARGE SCALE GENOMIC DNA]</scope>
    <source>
        <strain evidence="13">UMSG3</strain>
    </source>
</reference>
<evidence type="ECO:0000256" key="9">
    <source>
        <dbReference type="ARBA" id="ARBA00038298"/>
    </source>
</evidence>
<comment type="caution">
    <text evidence="13">The sequence shown here is derived from an EMBL/GenBank/DDBJ whole genome shotgun (WGS) entry which is preliminary data.</text>
</comment>
<keyword evidence="5 11" id="KW-0472">Membrane</keyword>
<organism evidence="13 14">
    <name type="scientific">Golovinomyces cichoracearum</name>
    <dbReference type="NCBI Taxonomy" id="62708"/>
    <lineage>
        <taxon>Eukaryota</taxon>
        <taxon>Fungi</taxon>
        <taxon>Dikarya</taxon>
        <taxon>Ascomycota</taxon>
        <taxon>Pezizomycotina</taxon>
        <taxon>Leotiomycetes</taxon>
        <taxon>Erysiphales</taxon>
        <taxon>Erysiphaceae</taxon>
        <taxon>Golovinomyces</taxon>
    </lineage>
</organism>
<dbReference type="EMBL" id="MCBQ01008024">
    <property type="protein sequence ID" value="RKF76252.1"/>
    <property type="molecule type" value="Genomic_DNA"/>
</dbReference>
<dbReference type="GO" id="GO:0006612">
    <property type="term" value="P:protein targeting to membrane"/>
    <property type="evidence" value="ECO:0007669"/>
    <property type="project" value="TreeGrafter"/>
</dbReference>
<dbReference type="PROSITE" id="PS50216">
    <property type="entry name" value="DHHC"/>
    <property type="match status" value="1"/>
</dbReference>
<evidence type="ECO:0000256" key="1">
    <source>
        <dbReference type="ARBA" id="ARBA00004141"/>
    </source>
</evidence>
<dbReference type="Proteomes" id="UP000283383">
    <property type="component" value="Unassembled WGS sequence"/>
</dbReference>
<evidence type="ECO:0000256" key="11">
    <source>
        <dbReference type="RuleBase" id="RU079119"/>
    </source>
</evidence>
<comment type="catalytic activity">
    <reaction evidence="10 11">
        <text>L-cysteinyl-[protein] + hexadecanoyl-CoA = S-hexadecanoyl-L-cysteinyl-[protein] + CoA</text>
        <dbReference type="Rhea" id="RHEA:36683"/>
        <dbReference type="Rhea" id="RHEA-COMP:10131"/>
        <dbReference type="Rhea" id="RHEA-COMP:11032"/>
        <dbReference type="ChEBI" id="CHEBI:29950"/>
        <dbReference type="ChEBI" id="CHEBI:57287"/>
        <dbReference type="ChEBI" id="CHEBI:57379"/>
        <dbReference type="ChEBI" id="CHEBI:74151"/>
        <dbReference type="EC" id="2.3.1.225"/>
    </reaction>
</comment>
<gene>
    <name evidence="13" type="ORF">GcM3_080003</name>
</gene>
<accession>A0A420IP26</accession>
<comment type="similarity">
    <text evidence="9">Belongs to the DHHC palmitoyltransferase family. PFA5 subfamily.</text>
</comment>
<comment type="subcellular location">
    <subcellularLocation>
        <location evidence="1">Membrane</location>
        <topology evidence="1">Multi-pass membrane protein</topology>
    </subcellularLocation>
</comment>
<keyword evidence="14" id="KW-1185">Reference proteome</keyword>
<dbReference type="STRING" id="62708.A0A420IP26"/>
<keyword evidence="4 11" id="KW-1133">Transmembrane helix</keyword>
<evidence type="ECO:0000256" key="4">
    <source>
        <dbReference type="ARBA" id="ARBA00022989"/>
    </source>
</evidence>
<keyword evidence="6" id="KW-0564">Palmitate</keyword>
<feature type="transmembrane region" description="Helical" evidence="11">
    <location>
        <begin position="212"/>
        <end position="233"/>
    </location>
</feature>
<keyword evidence="7" id="KW-0449">Lipoprotein</keyword>
<evidence type="ECO:0000259" key="12">
    <source>
        <dbReference type="Pfam" id="PF01529"/>
    </source>
</evidence>
<evidence type="ECO:0000256" key="10">
    <source>
        <dbReference type="ARBA" id="ARBA00048048"/>
    </source>
</evidence>
<dbReference type="AlphaFoldDB" id="A0A420IP26"/>
<dbReference type="GO" id="GO:0005794">
    <property type="term" value="C:Golgi apparatus"/>
    <property type="evidence" value="ECO:0007669"/>
    <property type="project" value="TreeGrafter"/>
</dbReference>
<keyword evidence="8 11" id="KW-0012">Acyltransferase</keyword>
<keyword evidence="3 11" id="KW-0812">Transmembrane</keyword>
<feature type="domain" description="Palmitoyltransferase DHHC" evidence="12">
    <location>
        <begin position="128"/>
        <end position="249"/>
    </location>
</feature>
<dbReference type="InterPro" id="IPR001594">
    <property type="entry name" value="Palmitoyltrfase_DHHC"/>
</dbReference>
<evidence type="ECO:0000256" key="3">
    <source>
        <dbReference type="ARBA" id="ARBA00022692"/>
    </source>
</evidence>
<protein>
    <recommendedName>
        <fullName evidence="11">Palmitoyltransferase</fullName>
        <ecNumber evidence="11">2.3.1.225</ecNumber>
    </recommendedName>
</protein>
<evidence type="ECO:0000256" key="2">
    <source>
        <dbReference type="ARBA" id="ARBA00022679"/>
    </source>
</evidence>
<keyword evidence="2 11" id="KW-0808">Transferase</keyword>
<evidence type="ECO:0000256" key="8">
    <source>
        <dbReference type="ARBA" id="ARBA00023315"/>
    </source>
</evidence>
<feature type="transmembrane region" description="Helical" evidence="11">
    <location>
        <begin position="176"/>
        <end position="200"/>
    </location>
</feature>
<dbReference type="EC" id="2.3.1.225" evidence="11"/>
<sequence>MYGPRSRETIALWTARIAPLILISVAGFMTYVVIGRLSVDYLLKKKNAQWMAILILFTYCLLLLPLVASFLRLLYITHYDPPYVPLGKGHIQGQGGNSVEERNGVKENIIPPGLENFYKKDIFIADQFGRPKWCSSCANWKPDRAHHCSQSGRCITRMDHFCPWVGGPVGETNFKFFIQFTSYGALYCTYIVTVLAIIVSKYNKGNEKHLDTAILVTLGLASFFLLFSGGMAIHGIRLVSKNLTQVERLGAKKRIYSLAIILPPRAKMNGTNLALKNNIHYPLINYPVETGVNVLSWHPSSPRLSDSEKTIQISDDHSENMKTTNTDVISKISQADIVNNDLSESSQFSHVSVRSESNYLTDDMIGARERESENQGIMNSDLCRRISSSITSQTGDPTSMSQETLANIGSQNSYYRTFAIMTTNEGENPWDLGSRLLNWKTVMGDSIIDWFLPLRRSPCCNHDNSQSQFRFGFAVDKLRSRIGFMETEDNPS</sequence>
<dbReference type="GO" id="GO:0016020">
    <property type="term" value="C:membrane"/>
    <property type="evidence" value="ECO:0007669"/>
    <property type="project" value="UniProtKB-SubCell"/>
</dbReference>
<feature type="transmembrane region" description="Helical" evidence="11">
    <location>
        <begin position="51"/>
        <end position="75"/>
    </location>
</feature>
<name>A0A420IP26_9PEZI</name>
<evidence type="ECO:0000313" key="13">
    <source>
        <dbReference type="EMBL" id="RKF76252.1"/>
    </source>
</evidence>
<proteinExistence type="inferred from homology"/>
<dbReference type="GO" id="GO:0005783">
    <property type="term" value="C:endoplasmic reticulum"/>
    <property type="evidence" value="ECO:0007669"/>
    <property type="project" value="TreeGrafter"/>
</dbReference>
<evidence type="ECO:0000256" key="6">
    <source>
        <dbReference type="ARBA" id="ARBA00023139"/>
    </source>
</evidence>